<accession>A0A4S2MS24</accession>
<proteinExistence type="predicted"/>
<protein>
    <submittedName>
        <fullName evidence="1">Uncharacterized protein</fullName>
    </submittedName>
</protein>
<gene>
    <name evidence="1" type="ORF">EX30DRAFT_158736</name>
</gene>
<evidence type="ECO:0000313" key="2">
    <source>
        <dbReference type="Proteomes" id="UP000298138"/>
    </source>
</evidence>
<organism evidence="1 2">
    <name type="scientific">Ascodesmis nigricans</name>
    <dbReference type="NCBI Taxonomy" id="341454"/>
    <lineage>
        <taxon>Eukaryota</taxon>
        <taxon>Fungi</taxon>
        <taxon>Dikarya</taxon>
        <taxon>Ascomycota</taxon>
        <taxon>Pezizomycotina</taxon>
        <taxon>Pezizomycetes</taxon>
        <taxon>Pezizales</taxon>
        <taxon>Ascodesmidaceae</taxon>
        <taxon>Ascodesmis</taxon>
    </lineage>
</organism>
<keyword evidence="2" id="KW-1185">Reference proteome</keyword>
<sequence length="154" mass="16742">MRMGILCTRVLLTYVLYSQHPRRLGSHGPRRYRRYIHTCIVCGNSSRAPRSPCLTRGDPALGIRHLQSFITTATAETMGDDTYIHIWREGRMVVPVIPSPSPKTARCVEWGGAAAAASSSSRELACERSGAGGCGDGVFWEATLRTELPAHGGS</sequence>
<name>A0A4S2MS24_9PEZI</name>
<evidence type="ECO:0000313" key="1">
    <source>
        <dbReference type="EMBL" id="TGZ78328.1"/>
    </source>
</evidence>
<dbReference type="EMBL" id="ML220142">
    <property type="protein sequence ID" value="TGZ78328.1"/>
    <property type="molecule type" value="Genomic_DNA"/>
</dbReference>
<dbReference type="Proteomes" id="UP000298138">
    <property type="component" value="Unassembled WGS sequence"/>
</dbReference>
<dbReference type="InParanoid" id="A0A4S2MS24"/>
<reference evidence="1 2" key="1">
    <citation type="submission" date="2019-04" db="EMBL/GenBank/DDBJ databases">
        <title>Comparative genomics and transcriptomics to analyze fruiting body development in filamentous ascomycetes.</title>
        <authorList>
            <consortium name="DOE Joint Genome Institute"/>
            <person name="Lutkenhaus R."/>
            <person name="Traeger S."/>
            <person name="Breuer J."/>
            <person name="Kuo A."/>
            <person name="Lipzen A."/>
            <person name="Pangilinan J."/>
            <person name="Dilworth D."/>
            <person name="Sandor L."/>
            <person name="Poggeler S."/>
            <person name="Barry K."/>
            <person name="Grigoriev I.V."/>
            <person name="Nowrousian M."/>
        </authorList>
    </citation>
    <scope>NUCLEOTIDE SEQUENCE [LARGE SCALE GENOMIC DNA]</scope>
    <source>
        <strain evidence="1 2">CBS 389.68</strain>
    </source>
</reference>
<dbReference type="AlphaFoldDB" id="A0A4S2MS24"/>